<keyword evidence="5 8" id="KW-0418">Kinase</keyword>
<dbReference type="SUPFAM" id="SSF55874">
    <property type="entry name" value="ATPase domain of HSP90 chaperone/DNA topoisomerase II/histidine kinase"/>
    <property type="match status" value="1"/>
</dbReference>
<dbReference type="GO" id="GO:0005886">
    <property type="term" value="C:plasma membrane"/>
    <property type="evidence" value="ECO:0007669"/>
    <property type="project" value="TreeGrafter"/>
</dbReference>
<evidence type="ECO:0000313" key="9">
    <source>
        <dbReference type="Proteomes" id="UP000292373"/>
    </source>
</evidence>
<dbReference type="InterPro" id="IPR003594">
    <property type="entry name" value="HATPase_dom"/>
</dbReference>
<dbReference type="GO" id="GO:0000155">
    <property type="term" value="F:phosphorelay sensor kinase activity"/>
    <property type="evidence" value="ECO:0007669"/>
    <property type="project" value="TreeGrafter"/>
</dbReference>
<comment type="catalytic activity">
    <reaction evidence="1">
        <text>ATP + protein L-histidine = ADP + protein N-phospho-L-histidine.</text>
        <dbReference type="EC" id="2.7.13.3"/>
    </reaction>
</comment>
<dbReference type="Pfam" id="PF02518">
    <property type="entry name" value="HATPase_c"/>
    <property type="match status" value="1"/>
</dbReference>
<accession>A0A4Q9KCE8</accession>
<reference evidence="8 9" key="1">
    <citation type="submission" date="2019-01" db="EMBL/GenBank/DDBJ databases">
        <title>Lactibacter flavus gen. nov., sp. nov., a novel bacterium of the family Propionibacteriaceae isolated from raw milk and dairy products.</title>
        <authorList>
            <person name="Huptas C."/>
            <person name="Wenning M."/>
            <person name="Breitenwieser F."/>
            <person name="Doll E."/>
            <person name="Von Neubeck M."/>
            <person name="Busse H.-J."/>
            <person name="Scherer S."/>
        </authorList>
    </citation>
    <scope>NUCLEOTIDE SEQUENCE [LARGE SCALE GENOMIC DNA]</scope>
    <source>
        <strain evidence="8 9">KCTC 33808</strain>
    </source>
</reference>
<proteinExistence type="predicted"/>
<evidence type="ECO:0000256" key="5">
    <source>
        <dbReference type="ARBA" id="ARBA00022777"/>
    </source>
</evidence>
<dbReference type="GO" id="GO:0005524">
    <property type="term" value="F:ATP binding"/>
    <property type="evidence" value="ECO:0007669"/>
    <property type="project" value="UniProtKB-KW"/>
</dbReference>
<comment type="caution">
    <text evidence="8">The sequence shown here is derived from an EMBL/GenBank/DDBJ whole genome shotgun (WGS) entry which is preliminary data.</text>
</comment>
<keyword evidence="3" id="KW-0808">Transferase</keyword>
<evidence type="ECO:0000256" key="6">
    <source>
        <dbReference type="ARBA" id="ARBA00022840"/>
    </source>
</evidence>
<dbReference type="InterPro" id="IPR005467">
    <property type="entry name" value="His_kinase_dom"/>
</dbReference>
<organism evidence="8 9">
    <name type="scientific">Propioniciclava sinopodophylli</name>
    <dbReference type="NCBI Taxonomy" id="1837344"/>
    <lineage>
        <taxon>Bacteria</taxon>
        <taxon>Bacillati</taxon>
        <taxon>Actinomycetota</taxon>
        <taxon>Actinomycetes</taxon>
        <taxon>Propionibacteriales</taxon>
        <taxon>Propionibacteriaceae</taxon>
        <taxon>Propioniciclava</taxon>
    </lineage>
</organism>
<dbReference type="AlphaFoldDB" id="A0A4Q9KCE8"/>
<evidence type="ECO:0000256" key="4">
    <source>
        <dbReference type="ARBA" id="ARBA00022741"/>
    </source>
</evidence>
<evidence type="ECO:0000256" key="1">
    <source>
        <dbReference type="ARBA" id="ARBA00000085"/>
    </source>
</evidence>
<dbReference type="PROSITE" id="PS50109">
    <property type="entry name" value="HIS_KIN"/>
    <property type="match status" value="1"/>
</dbReference>
<keyword evidence="6" id="KW-0067">ATP-binding</keyword>
<dbReference type="SMART" id="SM00387">
    <property type="entry name" value="HATPase_c"/>
    <property type="match status" value="1"/>
</dbReference>
<evidence type="ECO:0000259" key="7">
    <source>
        <dbReference type="PROSITE" id="PS50109"/>
    </source>
</evidence>
<dbReference type="EMBL" id="SDMQ01000017">
    <property type="protein sequence ID" value="TBT82771.1"/>
    <property type="molecule type" value="Genomic_DNA"/>
</dbReference>
<keyword evidence="4" id="KW-0547">Nucleotide-binding</keyword>
<sequence>MTVEQALVQLRSTRAGERLKGVRLLAEVGDATLLPEIRALARNESDSWVLRALEDMSRRWRDETGSLERGETWISIAENEDLEDARAEAISVVTRVLVHESRGLLMRIDDSAREELADHFESSETARAIDRMRAFLRVVHQLHDAAASPRNREFDLGDFLASGARDAGYGENEVLTARNEPVIVFGDPDLLELAYVNVIRNAVEASEGSGRKVVCTCGHTDSDVWITVLDEGIGLPTGFSGAAEPGQTTKSKTNHFGWGLTIAQRAIHSLGGSLTLRPRDGGGTACEIRWTMTSDPTSGESY</sequence>
<evidence type="ECO:0000256" key="2">
    <source>
        <dbReference type="ARBA" id="ARBA00012438"/>
    </source>
</evidence>
<dbReference type="RefSeq" id="WP_131169772.1">
    <property type="nucleotide sequence ID" value="NZ_SDMQ01000017.1"/>
</dbReference>
<dbReference type="Gene3D" id="3.30.565.10">
    <property type="entry name" value="Histidine kinase-like ATPase, C-terminal domain"/>
    <property type="match status" value="1"/>
</dbReference>
<dbReference type="EC" id="2.7.13.3" evidence="2"/>
<evidence type="ECO:0000256" key="3">
    <source>
        <dbReference type="ARBA" id="ARBA00022679"/>
    </source>
</evidence>
<dbReference type="Proteomes" id="UP000292373">
    <property type="component" value="Unassembled WGS sequence"/>
</dbReference>
<keyword evidence="9" id="KW-1185">Reference proteome</keyword>
<evidence type="ECO:0000313" key="8">
    <source>
        <dbReference type="EMBL" id="TBT82771.1"/>
    </source>
</evidence>
<name>A0A4Q9KCE8_9ACTN</name>
<protein>
    <recommendedName>
        <fullName evidence="2">histidine kinase</fullName>
        <ecNumber evidence="2">2.7.13.3</ecNumber>
    </recommendedName>
</protein>
<dbReference type="PANTHER" id="PTHR44936">
    <property type="entry name" value="SENSOR PROTEIN CREC"/>
    <property type="match status" value="1"/>
</dbReference>
<dbReference type="InterPro" id="IPR050980">
    <property type="entry name" value="2C_sensor_his_kinase"/>
</dbReference>
<gene>
    <name evidence="8" type="ORF">ET989_13230</name>
</gene>
<dbReference type="OrthoDB" id="5241402at2"/>
<dbReference type="InterPro" id="IPR036890">
    <property type="entry name" value="HATPase_C_sf"/>
</dbReference>
<dbReference type="PANTHER" id="PTHR44936:SF10">
    <property type="entry name" value="SENSOR PROTEIN RSTB"/>
    <property type="match status" value="1"/>
</dbReference>
<feature type="domain" description="Histidine kinase" evidence="7">
    <location>
        <begin position="96"/>
        <end position="294"/>
    </location>
</feature>